<dbReference type="RefSeq" id="WP_344036782.1">
    <property type="nucleotide sequence ID" value="NZ_BAAAKE010000005.1"/>
</dbReference>
<evidence type="ECO:0000313" key="3">
    <source>
        <dbReference type="Proteomes" id="UP001595833"/>
    </source>
</evidence>
<keyword evidence="3" id="KW-1185">Reference proteome</keyword>
<evidence type="ECO:0000256" key="1">
    <source>
        <dbReference type="SAM" id="SignalP"/>
    </source>
</evidence>
<reference evidence="3" key="1">
    <citation type="journal article" date="2019" name="Int. J. Syst. Evol. Microbiol.">
        <title>The Global Catalogue of Microorganisms (GCM) 10K type strain sequencing project: providing services to taxonomists for standard genome sequencing and annotation.</title>
        <authorList>
            <consortium name="The Broad Institute Genomics Platform"/>
            <consortium name="The Broad Institute Genome Sequencing Center for Infectious Disease"/>
            <person name="Wu L."/>
            <person name="Ma J."/>
        </authorList>
    </citation>
    <scope>NUCLEOTIDE SEQUENCE [LARGE SCALE GENOMIC DNA]</scope>
    <source>
        <strain evidence="3">KCTC 12848</strain>
    </source>
</reference>
<name>A0ABV9XXI3_9PSEU</name>
<gene>
    <name evidence="2" type="ORF">ACFPFM_09100</name>
</gene>
<protein>
    <submittedName>
        <fullName evidence="2">Uncharacterized protein</fullName>
    </submittedName>
</protein>
<sequence length="50" mass="5191">MMFVHSLRRTLAVLAVLAGLTAFAGAPAATAAEEGTFTARVFQAPYAPQP</sequence>
<keyword evidence="1" id="KW-0732">Signal</keyword>
<evidence type="ECO:0000313" key="2">
    <source>
        <dbReference type="EMBL" id="MFC5053912.1"/>
    </source>
</evidence>
<comment type="caution">
    <text evidence="2">The sequence shown here is derived from an EMBL/GenBank/DDBJ whole genome shotgun (WGS) entry which is preliminary data.</text>
</comment>
<dbReference type="EMBL" id="JBHSJB010000007">
    <property type="protein sequence ID" value="MFC5053912.1"/>
    <property type="molecule type" value="Genomic_DNA"/>
</dbReference>
<feature type="signal peptide" evidence="1">
    <location>
        <begin position="1"/>
        <end position="31"/>
    </location>
</feature>
<dbReference type="Proteomes" id="UP001595833">
    <property type="component" value="Unassembled WGS sequence"/>
</dbReference>
<feature type="chain" id="PRO_5045298828" evidence="1">
    <location>
        <begin position="32"/>
        <end position="50"/>
    </location>
</feature>
<proteinExistence type="predicted"/>
<accession>A0ABV9XXI3</accession>
<organism evidence="2 3">
    <name type="scientific">Saccharothrix xinjiangensis</name>
    <dbReference type="NCBI Taxonomy" id="204798"/>
    <lineage>
        <taxon>Bacteria</taxon>
        <taxon>Bacillati</taxon>
        <taxon>Actinomycetota</taxon>
        <taxon>Actinomycetes</taxon>
        <taxon>Pseudonocardiales</taxon>
        <taxon>Pseudonocardiaceae</taxon>
        <taxon>Saccharothrix</taxon>
    </lineage>
</organism>